<protein>
    <submittedName>
        <fullName evidence="3">Putative hydrolase of the alpha/beta-hydrolase fold protein</fullName>
    </submittedName>
</protein>
<dbReference type="GO" id="GO:0047372">
    <property type="term" value="F:monoacylglycerol lipase activity"/>
    <property type="evidence" value="ECO:0007669"/>
    <property type="project" value="TreeGrafter"/>
</dbReference>
<accession>W0BFT4</accession>
<dbReference type="PATRIC" id="fig|1268635.3.peg.2055"/>
<evidence type="ECO:0000313" key="3">
    <source>
        <dbReference type="EMBL" id="AHE67561.1"/>
    </source>
</evidence>
<dbReference type="Pfam" id="PF00561">
    <property type="entry name" value="Abhydrolase_1"/>
    <property type="match status" value="1"/>
</dbReference>
<dbReference type="PANTHER" id="PTHR10794:SF63">
    <property type="entry name" value="ALPHA_BETA HYDROLASE 1, ISOFORM A"/>
    <property type="match status" value="1"/>
</dbReference>
<evidence type="ECO:0000313" key="4">
    <source>
        <dbReference type="Proteomes" id="UP000018838"/>
    </source>
</evidence>
<dbReference type="Gene3D" id="3.40.50.1820">
    <property type="entry name" value="alpha/beta hydrolase"/>
    <property type="match status" value="1"/>
</dbReference>
<dbReference type="EMBL" id="CP004006">
    <property type="protein sequence ID" value="AHE67561.1"/>
    <property type="molecule type" value="Genomic_DNA"/>
</dbReference>
<sequence length="309" mass="35426">MAIIPLLYSYSPNKFNINFMSIPDFKPNLLVRNKHLQTILSSKKRPVFDQMIKNEQLINLKVETDEIVHLNGCYSPHVQPVGLVILLHGWLGCVRSSYMLARGEQLYKKGYSVFRLNMRDHGQTVALNEGIFHGCRLEEVFQAVKQIAELKPELPVSLVGFSMGGSFALRVGWRQSITDEPIKNLKKIIAICPSVNPEQVTDAIDKSKIYRHYFCNRWRNNLIEKQKCFPELYDFSDLLSMKSCKQITAALIEKYSDFPDMDAYFSEYHFSQDKLRMVNIPMTVLAAADDPVIPIDGFSELKILTPCLI</sequence>
<dbReference type="GO" id="GO:0034338">
    <property type="term" value="F:short-chain carboxylesterase activity"/>
    <property type="evidence" value="ECO:0007669"/>
    <property type="project" value="TreeGrafter"/>
</dbReference>
<reference evidence="3 4" key="1">
    <citation type="journal article" date="2013" name="Int. J. Med. Microbiol.">
        <title>Legionella oakridgensis ATCC 33761 genome sequence and phenotypic characterization reveals its replication capacity in amoebae.</title>
        <authorList>
            <person name="Brzuszkiewicz E."/>
            <person name="Schulz T."/>
            <person name="Rydzewski K."/>
            <person name="Daniel R."/>
            <person name="Gillmaier N."/>
            <person name="Dittmann C."/>
            <person name="Holland G."/>
            <person name="Schunder E."/>
            <person name="Lautner M."/>
            <person name="Eisenreich W."/>
            <person name="Luck C."/>
            <person name="Heuner K."/>
        </authorList>
    </citation>
    <scope>NUCLEOTIDE SEQUENCE [LARGE SCALE GENOMIC DNA]</scope>
    <source>
        <strain>OR-10</strain>
        <strain evidence="4">ATCC 33761</strain>
    </source>
</reference>
<evidence type="ECO:0000259" key="2">
    <source>
        <dbReference type="Pfam" id="PF00561"/>
    </source>
</evidence>
<dbReference type="PIRSF" id="PIRSF005211">
    <property type="entry name" value="Ab_hydro_YheT"/>
    <property type="match status" value="1"/>
</dbReference>
<dbReference type="Proteomes" id="UP000018838">
    <property type="component" value="Chromosome"/>
</dbReference>
<dbReference type="KEGG" id="lok:Loa_02017"/>
<name>W0BFT4_9GAMM</name>
<gene>
    <name evidence="3" type="ORF">Loa_02017</name>
</gene>
<feature type="domain" description="AB hydrolase-1" evidence="2">
    <location>
        <begin position="83"/>
        <end position="204"/>
    </location>
</feature>
<dbReference type="InterPro" id="IPR050960">
    <property type="entry name" value="AB_hydrolase_4_sf"/>
</dbReference>
<keyword evidence="4" id="KW-1185">Reference proteome</keyword>
<dbReference type="InterPro" id="IPR012020">
    <property type="entry name" value="ABHD4"/>
</dbReference>
<dbReference type="eggNOG" id="COG0429">
    <property type="taxonomic scope" value="Bacteria"/>
</dbReference>
<dbReference type="HOGENOM" id="CLU_032487_0_1_6"/>
<dbReference type="STRING" id="1268635.Loa_02017"/>
<keyword evidence="3" id="KW-0378">Hydrolase</keyword>
<organism evidence="3 4">
    <name type="scientific">Legionella oakridgensis ATCC 33761 = DSM 21215</name>
    <dbReference type="NCBI Taxonomy" id="1268635"/>
    <lineage>
        <taxon>Bacteria</taxon>
        <taxon>Pseudomonadati</taxon>
        <taxon>Pseudomonadota</taxon>
        <taxon>Gammaproteobacteria</taxon>
        <taxon>Legionellales</taxon>
        <taxon>Legionellaceae</taxon>
        <taxon>Legionella</taxon>
    </lineage>
</organism>
<proteinExistence type="inferred from homology"/>
<evidence type="ECO:0000256" key="1">
    <source>
        <dbReference type="ARBA" id="ARBA00010884"/>
    </source>
</evidence>
<dbReference type="InterPro" id="IPR000073">
    <property type="entry name" value="AB_hydrolase_1"/>
</dbReference>
<dbReference type="AlphaFoldDB" id="W0BFT4"/>
<dbReference type="SUPFAM" id="SSF53474">
    <property type="entry name" value="alpha/beta-Hydrolases"/>
    <property type="match status" value="1"/>
</dbReference>
<dbReference type="PANTHER" id="PTHR10794">
    <property type="entry name" value="ABHYDROLASE DOMAIN-CONTAINING PROTEIN"/>
    <property type="match status" value="1"/>
</dbReference>
<dbReference type="InterPro" id="IPR029058">
    <property type="entry name" value="AB_hydrolase_fold"/>
</dbReference>
<comment type="similarity">
    <text evidence="1">Belongs to the AB hydrolase superfamily. AB hydrolase 4 family.</text>
</comment>